<keyword evidence="3" id="KW-0413">Isomerase</keyword>
<keyword evidence="4" id="KW-1185">Reference proteome</keyword>
<dbReference type="SUPFAM" id="SSF53697">
    <property type="entry name" value="SIS domain"/>
    <property type="match status" value="1"/>
</dbReference>
<accession>A0A0M8QHW5</accession>
<dbReference type="Proteomes" id="UP000037773">
    <property type="component" value="Unassembled WGS sequence"/>
</dbReference>
<feature type="domain" description="SIS" evidence="2">
    <location>
        <begin position="25"/>
        <end position="163"/>
    </location>
</feature>
<proteinExistence type="predicted"/>
<name>A0A0M8QHW5_9ACTN</name>
<dbReference type="InterPro" id="IPR046348">
    <property type="entry name" value="SIS_dom_sf"/>
</dbReference>
<dbReference type="InterPro" id="IPR035490">
    <property type="entry name" value="GlmS/FrlB_SIS"/>
</dbReference>
<organism evidence="3 4">
    <name type="scientific">Streptomyces caelestis</name>
    <dbReference type="NCBI Taxonomy" id="36816"/>
    <lineage>
        <taxon>Bacteria</taxon>
        <taxon>Bacillati</taxon>
        <taxon>Actinomycetota</taxon>
        <taxon>Actinomycetes</taxon>
        <taxon>Kitasatosporales</taxon>
        <taxon>Streptomycetaceae</taxon>
        <taxon>Streptomyces</taxon>
    </lineage>
</organism>
<dbReference type="PROSITE" id="PS51464">
    <property type="entry name" value="SIS"/>
    <property type="match status" value="1"/>
</dbReference>
<dbReference type="GO" id="GO:1901135">
    <property type="term" value="P:carbohydrate derivative metabolic process"/>
    <property type="evidence" value="ECO:0007669"/>
    <property type="project" value="InterPro"/>
</dbReference>
<dbReference type="PANTHER" id="PTHR10937">
    <property type="entry name" value="GLUCOSAMINE--FRUCTOSE-6-PHOSPHATE AMINOTRANSFERASE, ISOMERIZING"/>
    <property type="match status" value="1"/>
</dbReference>
<dbReference type="OrthoDB" id="367283at2"/>
<gene>
    <name evidence="3" type="ORF">ADK41_18965</name>
</gene>
<dbReference type="CDD" id="cd05009">
    <property type="entry name" value="SIS_GlmS_GlmD_2"/>
    <property type="match status" value="1"/>
</dbReference>
<evidence type="ECO:0000313" key="4">
    <source>
        <dbReference type="Proteomes" id="UP000037773"/>
    </source>
</evidence>
<dbReference type="AlphaFoldDB" id="A0A0M8QHW5"/>
<dbReference type="CDD" id="cd05008">
    <property type="entry name" value="SIS_GlmS_GlmD_1"/>
    <property type="match status" value="1"/>
</dbReference>
<dbReference type="PATRIC" id="fig|36816.3.peg.4108"/>
<dbReference type="InterPro" id="IPR035466">
    <property type="entry name" value="GlmS/AgaS_SIS"/>
</dbReference>
<protein>
    <submittedName>
        <fullName evidence="3">Sugar isomerase</fullName>
    </submittedName>
</protein>
<dbReference type="Gene3D" id="3.40.50.10490">
    <property type="entry name" value="Glucose-6-phosphate isomerase like protein, domain 1"/>
    <property type="match status" value="3"/>
</dbReference>
<evidence type="ECO:0000259" key="2">
    <source>
        <dbReference type="PROSITE" id="PS51464"/>
    </source>
</evidence>
<comment type="caution">
    <text evidence="3">The sequence shown here is derived from an EMBL/GenBank/DDBJ whole genome shotgun (WGS) entry which is preliminary data.</text>
</comment>
<dbReference type="GO" id="GO:0097367">
    <property type="term" value="F:carbohydrate derivative binding"/>
    <property type="evidence" value="ECO:0007669"/>
    <property type="project" value="InterPro"/>
</dbReference>
<reference evidence="3 4" key="1">
    <citation type="submission" date="2015-07" db="EMBL/GenBank/DDBJ databases">
        <authorList>
            <person name="Noorani M."/>
        </authorList>
    </citation>
    <scope>NUCLEOTIDE SEQUENCE [LARGE SCALE GENOMIC DNA]</scope>
    <source>
        <strain evidence="3 4">NRRL B-24567</strain>
    </source>
</reference>
<dbReference type="Pfam" id="PF01380">
    <property type="entry name" value="SIS"/>
    <property type="match status" value="1"/>
</dbReference>
<dbReference type="EMBL" id="LGCN01000196">
    <property type="protein sequence ID" value="KOT37738.1"/>
    <property type="molecule type" value="Genomic_DNA"/>
</dbReference>
<dbReference type="InterPro" id="IPR001347">
    <property type="entry name" value="SIS_dom"/>
</dbReference>
<keyword evidence="1" id="KW-0677">Repeat</keyword>
<dbReference type="RefSeq" id="WP_030822744.1">
    <property type="nucleotide sequence ID" value="NZ_JBFBKA010000010.1"/>
</dbReference>
<dbReference type="GO" id="GO:0016853">
    <property type="term" value="F:isomerase activity"/>
    <property type="evidence" value="ECO:0007669"/>
    <property type="project" value="UniProtKB-KW"/>
</dbReference>
<evidence type="ECO:0000313" key="3">
    <source>
        <dbReference type="EMBL" id="KOT37738.1"/>
    </source>
</evidence>
<evidence type="ECO:0000256" key="1">
    <source>
        <dbReference type="ARBA" id="ARBA00022737"/>
    </source>
</evidence>
<sequence>MTHVEDELGSQPECWSRAAAQAASHVPVLPAPGERVAVVGCGTSYFMAQAVAALREDAGRGESDAFAASEFPRHRAYDHVVALTRSGTTTEVLDLLGRLRGGTRTTAVTADPAAPVVSLADETVVLDYADERSVVQTRFATTALTLLRAHLGLHTEEVVEDGRTALRDPLPEGLVDGAQFTFLGRGWTVGLANEAALKMREAALAWTEAYPAMEYRHGPISVTTSGTAAWMLGDAPHGLARQVRDTGGLWIEGALDPLAELVRVQRLAVAVAAARGLDPDRPRHLTRSVVLAP</sequence>